<keyword evidence="1" id="KW-0732">Signal</keyword>
<dbReference type="PANTHER" id="PTHR35017:SF3">
    <property type="entry name" value="SHKT DOMAIN-CONTAINING PROTEIN"/>
    <property type="match status" value="1"/>
</dbReference>
<organism evidence="2 3">
    <name type="scientific">Steinernema hermaphroditum</name>
    <dbReference type="NCBI Taxonomy" id="289476"/>
    <lineage>
        <taxon>Eukaryota</taxon>
        <taxon>Metazoa</taxon>
        <taxon>Ecdysozoa</taxon>
        <taxon>Nematoda</taxon>
        <taxon>Chromadorea</taxon>
        <taxon>Rhabditida</taxon>
        <taxon>Tylenchina</taxon>
        <taxon>Panagrolaimomorpha</taxon>
        <taxon>Strongyloidoidea</taxon>
        <taxon>Steinernematidae</taxon>
        <taxon>Steinernema</taxon>
    </lineage>
</organism>
<accession>A0AA39H858</accession>
<keyword evidence="3" id="KW-1185">Reference proteome</keyword>
<evidence type="ECO:0000313" key="2">
    <source>
        <dbReference type="EMBL" id="KAK0400544.1"/>
    </source>
</evidence>
<sequence>MRIPFLIVMSSMASVALTLRCYHCGGQKVTFDQWMLSEGETCRLKRAKCLPNAHSCIVAQIRGSQNFSISGCSHDHFLGCDSHHIPFDALVKRCQCVGDYCNLQWYKVPKSSLAQYENALAMTNGIVRLSTSLAVTSQPPCCRDMLGSTTCNRLLRSNKNYFAERCNTEAEFRLIQCCTTCNKQDNVIAYDRIASSLVNEQCFDRYGPEFCGRYVNSTDVWAPMHWSCEGQNPHIAFRSCRKSCGFCDFERVHYSLDNALAACVVDREAWKERTRRPDFGPYPKGGSAFVVDRK</sequence>
<evidence type="ECO:0008006" key="4">
    <source>
        <dbReference type="Google" id="ProtNLM"/>
    </source>
</evidence>
<name>A0AA39H858_9BILA</name>
<protein>
    <recommendedName>
        <fullName evidence="4">ShKT domain-containing protein</fullName>
    </recommendedName>
</protein>
<evidence type="ECO:0000313" key="3">
    <source>
        <dbReference type="Proteomes" id="UP001175271"/>
    </source>
</evidence>
<dbReference type="AlphaFoldDB" id="A0AA39H858"/>
<proteinExistence type="predicted"/>
<evidence type="ECO:0000256" key="1">
    <source>
        <dbReference type="SAM" id="SignalP"/>
    </source>
</evidence>
<gene>
    <name evidence="2" type="ORF">QR680_015307</name>
</gene>
<reference evidence="2" key="1">
    <citation type="submission" date="2023-06" db="EMBL/GenBank/DDBJ databases">
        <title>Genomic analysis of the entomopathogenic nematode Steinernema hermaphroditum.</title>
        <authorList>
            <person name="Schwarz E.M."/>
            <person name="Heppert J.K."/>
            <person name="Baniya A."/>
            <person name="Schwartz H.T."/>
            <person name="Tan C.-H."/>
            <person name="Antoshechkin I."/>
            <person name="Sternberg P.W."/>
            <person name="Goodrich-Blair H."/>
            <person name="Dillman A.R."/>
        </authorList>
    </citation>
    <scope>NUCLEOTIDE SEQUENCE</scope>
    <source>
        <strain evidence="2">PS9179</strain>
        <tissue evidence="2">Whole animal</tissue>
    </source>
</reference>
<feature type="chain" id="PRO_5041354246" description="ShKT domain-containing protein" evidence="1">
    <location>
        <begin position="19"/>
        <end position="294"/>
    </location>
</feature>
<dbReference type="EMBL" id="JAUCMV010000004">
    <property type="protein sequence ID" value="KAK0400544.1"/>
    <property type="molecule type" value="Genomic_DNA"/>
</dbReference>
<dbReference type="Proteomes" id="UP001175271">
    <property type="component" value="Unassembled WGS sequence"/>
</dbReference>
<dbReference type="PANTHER" id="PTHR35017">
    <property type="entry name" value="PROTEIN CBG16223-RELATED"/>
    <property type="match status" value="1"/>
</dbReference>
<comment type="caution">
    <text evidence="2">The sequence shown here is derived from an EMBL/GenBank/DDBJ whole genome shotgun (WGS) entry which is preliminary data.</text>
</comment>
<feature type="signal peptide" evidence="1">
    <location>
        <begin position="1"/>
        <end position="18"/>
    </location>
</feature>